<evidence type="ECO:0000256" key="10">
    <source>
        <dbReference type="ARBA" id="ARBA00023180"/>
    </source>
</evidence>
<dbReference type="InterPro" id="IPR026906">
    <property type="entry name" value="LRR_5"/>
</dbReference>
<dbReference type="PANTHER" id="PTHR24365">
    <property type="entry name" value="TOLL-LIKE RECEPTOR"/>
    <property type="match status" value="1"/>
</dbReference>
<dbReference type="PROSITE" id="PS50104">
    <property type="entry name" value="TIR"/>
    <property type="match status" value="1"/>
</dbReference>
<dbReference type="InterPro" id="IPR000483">
    <property type="entry name" value="Cys-rich_flank_reg_C"/>
</dbReference>
<dbReference type="EMBL" id="HG964671">
    <property type="protein sequence ID" value="CDO91661.1"/>
    <property type="molecule type" value="mRNA"/>
</dbReference>
<proteinExistence type="evidence at transcript level"/>
<reference evidence="14" key="1">
    <citation type="submission" date="2014-02" db="EMBL/GenBank/DDBJ databases">
        <title>Progress and challenges in disease control via prophylaxis in crustacean aquaculture.</title>
        <authorList>
            <person name="Hauton C."/>
            <person name="Hudspith M."/>
            <person name="Gunton L."/>
        </authorList>
    </citation>
    <scope>NUCLEOTIDE SEQUENCE</scope>
    <source>
        <tissue evidence="14">Haemocyte</tissue>
    </source>
</reference>
<comment type="subcellular location">
    <subcellularLocation>
        <location evidence="1">Membrane</location>
        <topology evidence="1">Single-pass type I membrane protein</topology>
    </subcellularLocation>
</comment>
<organism evidence="14">
    <name type="scientific">Carcinus maenas</name>
    <name type="common">Common shore crab</name>
    <name type="synonym">Green crab</name>
    <dbReference type="NCBI Taxonomy" id="6759"/>
    <lineage>
        <taxon>Eukaryota</taxon>
        <taxon>Metazoa</taxon>
        <taxon>Ecdysozoa</taxon>
        <taxon>Arthropoda</taxon>
        <taxon>Crustacea</taxon>
        <taxon>Multicrustacea</taxon>
        <taxon>Malacostraca</taxon>
        <taxon>Eumalacostraca</taxon>
        <taxon>Eucarida</taxon>
        <taxon>Decapoda</taxon>
        <taxon>Pleocyemata</taxon>
        <taxon>Brachyura</taxon>
        <taxon>Eubrachyura</taxon>
        <taxon>Portunoidea</taxon>
        <taxon>Carcinidae</taxon>
        <taxon>Carcinus</taxon>
    </lineage>
</organism>
<comment type="similarity">
    <text evidence="2">Belongs to the Toll-like receptor family.</text>
</comment>
<dbReference type="SUPFAM" id="SSF52058">
    <property type="entry name" value="L domain-like"/>
    <property type="match status" value="3"/>
</dbReference>
<evidence type="ECO:0000256" key="9">
    <source>
        <dbReference type="ARBA" id="ARBA00023170"/>
    </source>
</evidence>
<dbReference type="InterPro" id="IPR000157">
    <property type="entry name" value="TIR_dom"/>
</dbReference>
<dbReference type="InterPro" id="IPR001611">
    <property type="entry name" value="Leu-rich_rpt"/>
</dbReference>
<gene>
    <name evidence="14" type="primary">Toll</name>
</gene>
<keyword evidence="7 11" id="KW-1133">Transmembrane helix</keyword>
<evidence type="ECO:0000256" key="12">
    <source>
        <dbReference type="SAM" id="SignalP"/>
    </source>
</evidence>
<dbReference type="PROSITE" id="PS51450">
    <property type="entry name" value="LRR"/>
    <property type="match status" value="2"/>
</dbReference>
<keyword evidence="3" id="KW-0433">Leucine-rich repeat</keyword>
<keyword evidence="9 14" id="KW-0675">Receptor</keyword>
<dbReference type="PRINTS" id="PR01537">
    <property type="entry name" value="INTRLKN1R1F"/>
</dbReference>
<keyword evidence="10" id="KW-0325">Glycoprotein</keyword>
<dbReference type="GO" id="GO:0005886">
    <property type="term" value="C:plasma membrane"/>
    <property type="evidence" value="ECO:0007669"/>
    <property type="project" value="TreeGrafter"/>
</dbReference>
<dbReference type="SMART" id="SM00369">
    <property type="entry name" value="LRR_TYP"/>
    <property type="match status" value="14"/>
</dbReference>
<evidence type="ECO:0000256" key="5">
    <source>
        <dbReference type="ARBA" id="ARBA00022729"/>
    </source>
</evidence>
<feature type="domain" description="TIR" evidence="13">
    <location>
        <begin position="843"/>
        <end position="979"/>
    </location>
</feature>
<dbReference type="Gene3D" id="3.80.10.10">
    <property type="entry name" value="Ribonuclease Inhibitor"/>
    <property type="match status" value="3"/>
</dbReference>
<evidence type="ECO:0000256" key="8">
    <source>
        <dbReference type="ARBA" id="ARBA00023136"/>
    </source>
</evidence>
<dbReference type="GO" id="GO:0007165">
    <property type="term" value="P:signal transduction"/>
    <property type="evidence" value="ECO:0007669"/>
    <property type="project" value="InterPro"/>
</dbReference>
<dbReference type="SMART" id="SM00082">
    <property type="entry name" value="LRRCT"/>
    <property type="match status" value="2"/>
</dbReference>
<dbReference type="Pfam" id="PF13306">
    <property type="entry name" value="LRR_5"/>
    <property type="match status" value="2"/>
</dbReference>
<evidence type="ECO:0000256" key="3">
    <source>
        <dbReference type="ARBA" id="ARBA00022614"/>
    </source>
</evidence>
<dbReference type="Pfam" id="PF13855">
    <property type="entry name" value="LRR_8"/>
    <property type="match status" value="1"/>
</dbReference>
<keyword evidence="6" id="KW-0677">Repeat</keyword>
<dbReference type="GO" id="GO:0038023">
    <property type="term" value="F:signaling receptor activity"/>
    <property type="evidence" value="ECO:0007669"/>
    <property type="project" value="TreeGrafter"/>
</dbReference>
<protein>
    <submittedName>
        <fullName evidence="14">Toll-like receptor</fullName>
    </submittedName>
</protein>
<evidence type="ECO:0000256" key="1">
    <source>
        <dbReference type="ARBA" id="ARBA00004479"/>
    </source>
</evidence>
<evidence type="ECO:0000313" key="14">
    <source>
        <dbReference type="EMBL" id="CDO91661.1"/>
    </source>
</evidence>
<evidence type="ECO:0000256" key="11">
    <source>
        <dbReference type="SAM" id="Phobius"/>
    </source>
</evidence>
<sequence length="1010" mass="115850">MAGEHQPQAAPWLWLAVILALVSHFSACPICFKDFNTLYCSESNTPDNETYSLKLVNYKDAKESALTYKCHYKAPQMFLTYHQECNFSTVQYVLFQRCPLPNVSFSEIFTQLGILPEKILEMTFENIGTRKDLKLEPFHLEGLTNLDILQLKQNLFTSLSPNILQATPNLQHFLFSQNSMPTLPETLFAHTPKLVTISLLNNNFESIPDNIFVNISGLAVLRLYGNTLRELSPKLLANIPEVYKLELSVNGITKILPDTFKYLPKLQHLYMKFNELESLPQDIFHNCPNLQTVHLRNNRLVSFPSELFSKSKNITDFDFHNNRIREIHKELLQGQKNLTILIMKGNSLENLPEGAFQDLVNLNKLLLQNNPLKILPPGSFDHQRKMKTLDLSNTSLIHLPDNIFKNCESLEEIDLSNNHLSKLKSTIFPHPATVLRSLKLEKNILSFSNITSEPQASEVGEVVVEQFPLSDQVNLTDLVLNSNRIQNMPHALRNLKKLKKLDLKNNSIEYLDYYDFLYSSDTTTVDPSDDLGIFNANLEQHSLTPAQVVEVELRDNPLICDCNLNKFAQFLQDKMPEEDKVQLNVVDKQYVKCSLPNDKSVQKSVMTLDLSTLVCYKKNCHPSCTCVTIPHDHMFIMECVDQTLQAIPPLKPYLPQGNYSVKLDLRNNSITSLEGLQNPEYSNVVNLTLSYNHLKFINESFLPKRLQALDVSGNALTHFSPSLIEFLSGTNPTLSLGRNPWHCDCQLVDLYNFLRDPLRKLASSPSILCDNLDRLLSVTEEELCPTIQQPMVVSTIASTTVFLFLFFVLGTVSVYKYQQNIKVWLFTHQMCLWIVAKEEADKKKYDAFISYSNNDEEYVNTVLVPGLECGEPKYRVCLHYRDWLPGEYIQNQINQSIEDSHRTIVILSSNFIENVWGQIEFKTAHSKALKEKSKNIIVIVLGQVPPESEMDEELKLYLSTRTYLQSDHPKFWENLRYAMPHPQDFLHKKKTKTKKVEGLQMIHRNGIARP</sequence>
<dbReference type="Gene3D" id="3.40.50.10140">
    <property type="entry name" value="Toll/interleukin-1 receptor homology (TIR) domain"/>
    <property type="match status" value="1"/>
</dbReference>
<keyword evidence="8 11" id="KW-0472">Membrane</keyword>
<keyword evidence="5 12" id="KW-0732">Signal</keyword>
<dbReference type="SMART" id="SM00255">
    <property type="entry name" value="TIR"/>
    <property type="match status" value="1"/>
</dbReference>
<feature type="transmembrane region" description="Helical" evidence="11">
    <location>
        <begin position="791"/>
        <end position="815"/>
    </location>
</feature>
<dbReference type="SMART" id="SM00364">
    <property type="entry name" value="LRR_BAC"/>
    <property type="match status" value="6"/>
</dbReference>
<feature type="chain" id="PRO_5001531237" evidence="12">
    <location>
        <begin position="28"/>
        <end position="1010"/>
    </location>
</feature>
<dbReference type="InterPro" id="IPR032675">
    <property type="entry name" value="LRR_dom_sf"/>
</dbReference>
<dbReference type="AlphaFoldDB" id="A0A024K6Z9"/>
<evidence type="ECO:0000256" key="4">
    <source>
        <dbReference type="ARBA" id="ARBA00022692"/>
    </source>
</evidence>
<dbReference type="InterPro" id="IPR035897">
    <property type="entry name" value="Toll_tir_struct_dom_sf"/>
</dbReference>
<name>A0A024K6Z9_CARMA</name>
<dbReference type="PANTHER" id="PTHR24365:SF541">
    <property type="entry name" value="PROTEIN TOLL-RELATED"/>
    <property type="match status" value="1"/>
</dbReference>
<evidence type="ECO:0000256" key="2">
    <source>
        <dbReference type="ARBA" id="ARBA00009634"/>
    </source>
</evidence>
<dbReference type="InterPro" id="IPR003591">
    <property type="entry name" value="Leu-rich_rpt_typical-subtyp"/>
</dbReference>
<dbReference type="SUPFAM" id="SSF52200">
    <property type="entry name" value="Toll/Interleukin receptor TIR domain"/>
    <property type="match status" value="1"/>
</dbReference>
<evidence type="ECO:0000259" key="13">
    <source>
        <dbReference type="PROSITE" id="PS50104"/>
    </source>
</evidence>
<dbReference type="FunFam" id="3.80.10.10:FF:001164">
    <property type="entry name" value="GH01279p"/>
    <property type="match status" value="1"/>
</dbReference>
<accession>A0A024K6Z9</accession>
<feature type="signal peptide" evidence="12">
    <location>
        <begin position="1"/>
        <end position="27"/>
    </location>
</feature>
<dbReference type="FunFam" id="3.40.50.10140:FF:000021">
    <property type="entry name" value="Toll receptor 13"/>
    <property type="match status" value="1"/>
</dbReference>
<dbReference type="Pfam" id="PF01582">
    <property type="entry name" value="TIR"/>
    <property type="match status" value="1"/>
</dbReference>
<evidence type="ECO:0000256" key="6">
    <source>
        <dbReference type="ARBA" id="ARBA00022737"/>
    </source>
</evidence>
<keyword evidence="4 11" id="KW-0812">Transmembrane</keyword>
<evidence type="ECO:0000256" key="7">
    <source>
        <dbReference type="ARBA" id="ARBA00022989"/>
    </source>
</evidence>